<keyword evidence="2 4" id="KW-0472">Membrane</keyword>
<keyword evidence="6" id="KW-0812">Transmembrane</keyword>
<dbReference type="PANTHER" id="PTHR40980">
    <property type="entry name" value="PLUG DOMAIN-CONTAINING PROTEIN"/>
    <property type="match status" value="1"/>
</dbReference>
<dbReference type="EMBL" id="BAABBF010000004">
    <property type="protein sequence ID" value="GAA3709851.1"/>
    <property type="molecule type" value="Genomic_DNA"/>
</dbReference>
<feature type="compositionally biased region" description="Low complexity" evidence="5">
    <location>
        <begin position="77"/>
        <end position="88"/>
    </location>
</feature>
<dbReference type="InterPro" id="IPR037066">
    <property type="entry name" value="Plug_dom_sf"/>
</dbReference>
<reference evidence="10" key="1">
    <citation type="journal article" date="2019" name="Int. J. Syst. Evol. Microbiol.">
        <title>The Global Catalogue of Microorganisms (GCM) 10K type strain sequencing project: providing services to taxonomists for standard genome sequencing and annotation.</title>
        <authorList>
            <consortium name="The Broad Institute Genomics Platform"/>
            <consortium name="The Broad Institute Genome Sequencing Center for Infectious Disease"/>
            <person name="Wu L."/>
            <person name="Ma J."/>
        </authorList>
    </citation>
    <scope>NUCLEOTIDE SEQUENCE [LARGE SCALE GENOMIC DNA]</scope>
    <source>
        <strain evidence="10">JCM 17498</strain>
    </source>
</reference>
<comment type="subcellular location">
    <subcellularLocation>
        <location evidence="1 4">Cell outer membrane</location>
    </subcellularLocation>
</comment>
<dbReference type="Gene3D" id="2.170.130.10">
    <property type="entry name" value="TonB-dependent receptor, plug domain"/>
    <property type="match status" value="1"/>
</dbReference>
<evidence type="ECO:0000259" key="8">
    <source>
        <dbReference type="Pfam" id="PF07715"/>
    </source>
</evidence>
<dbReference type="NCBIfam" id="TIGR01782">
    <property type="entry name" value="TonB-Xanth-Caul"/>
    <property type="match status" value="1"/>
</dbReference>
<organism evidence="9 10">
    <name type="scientific">Sphingomonas cynarae</name>
    <dbReference type="NCBI Taxonomy" id="930197"/>
    <lineage>
        <taxon>Bacteria</taxon>
        <taxon>Pseudomonadati</taxon>
        <taxon>Pseudomonadota</taxon>
        <taxon>Alphaproteobacteria</taxon>
        <taxon>Sphingomonadales</taxon>
        <taxon>Sphingomonadaceae</taxon>
        <taxon>Sphingomonas</taxon>
    </lineage>
</organism>
<dbReference type="SUPFAM" id="SSF56935">
    <property type="entry name" value="Porins"/>
    <property type="match status" value="1"/>
</dbReference>
<proteinExistence type="inferred from homology"/>
<dbReference type="Pfam" id="PF07715">
    <property type="entry name" value="Plug"/>
    <property type="match status" value="1"/>
</dbReference>
<keyword evidence="10" id="KW-1185">Reference proteome</keyword>
<feature type="transmembrane region" description="Helical" evidence="6">
    <location>
        <begin position="28"/>
        <end position="50"/>
    </location>
</feature>
<dbReference type="Pfam" id="PF00593">
    <property type="entry name" value="TonB_dep_Rec_b-barrel"/>
    <property type="match status" value="1"/>
</dbReference>
<gene>
    <name evidence="9" type="ORF">GCM10022268_18780</name>
</gene>
<sequence length="1111" mass="121370">MLAMPTDGVVRDGILGRFRVKTFRNRAIAIRGATSMIALVTGMAVAPAAIAQTVPATQTPTDTTGSQAVDPAPEAVTTAQDPATPDTPENTNPEDIIVTGTRASLQSAIARKKNAGTVVDSIVADDIASFPDKNVGEALGRITGVQLSRTFGEGNQISIRGVEPDLNRVEINGVSQQSANGARGGDFRELAVELVKSIDVYKGYTVDLTEGGIGGTVSVETRRPLELKSPIFSVKGEAQHLDLTESWKPRFNLTAGRGDYLDNRLGFIVNVTYSDVDTREDYAANTNWGRIADFDRSSTKTIANPTYANYATYESCSGATGNTQAVATANRLACETQFFDWAPTIARYRTLDRNDKRTTADFQLQFKVADNFNIWGQAQVNQRIQQLRDANYAVNAGSVDRFNFDGPITPVGRALGTNLFEGASRQRITPGTFSVDQETHTVTSWVTQANGINTGTAAAPTYLGANSIVSVQRRDFDYNQLTQYYQTGFNYELDRMKAIGLASYSKAKLINNTNLVSISTGVGSIQVDRRNDAGVPVLIFPESFDPANPADYANFNRTGANGQRLLQPGPSVQYRPEDAGTSEKQLKLDVDYDTSDLLPLLSSVEFGGQYRESEYFRYLGGGNRLLRPAVTAVPAQGIVASPAVFQTSANVSLNTIITDTPPAVRAANTVYLTQAQYQQFVAQNAGVTSGAPLFTGLSATPEGAPTRLAIPLFNYGNLSRYYDLSGFDQDNVRSADGLPQIPSYVINEDIVAGYLKFNFEQEFLGMRLTGNAGMRYTYTRDRGTSVNTRVERRIVPGTGVTLPNGTIIPAVTENFTAQVQEITLQNDYHDWLPAVNFNLEVQQNLFVRGNYAKNLARPRPTDLSPSISCTFDTLDTVGINDVCTAGNPALQPYRADQYEVNVSWYPTPDTLVSLGYYYKDIKSFVLPAQTRADVNLFGDGVLYTVRQPVNGFGAKLDGFEASAQTVFTFLPQPFDGFGLSGNFTYARVLNNALTNVATGDPLNAYPGLSKFTYNASAFYDKDWLNLKFNFNRRSSWLQVAADSNNGSNPIFRKGETYLDAKALIRLSPRYSIWVEGQNLGKEFTKTYIDAARPIEYSYPGQRITVGAQLKL</sequence>
<feature type="region of interest" description="Disordered" evidence="5">
    <location>
        <begin position="56"/>
        <end position="95"/>
    </location>
</feature>
<evidence type="ECO:0000256" key="3">
    <source>
        <dbReference type="ARBA" id="ARBA00023237"/>
    </source>
</evidence>
<evidence type="ECO:0000256" key="1">
    <source>
        <dbReference type="ARBA" id="ARBA00004442"/>
    </source>
</evidence>
<protein>
    <submittedName>
        <fullName evidence="9">TonB-dependent receptor</fullName>
    </submittedName>
</protein>
<evidence type="ECO:0000313" key="9">
    <source>
        <dbReference type="EMBL" id="GAA3709851.1"/>
    </source>
</evidence>
<keyword evidence="4" id="KW-0798">TonB box</keyword>
<dbReference type="Proteomes" id="UP001500523">
    <property type="component" value="Unassembled WGS sequence"/>
</dbReference>
<keyword evidence="9" id="KW-0675">Receptor</keyword>
<evidence type="ECO:0000256" key="4">
    <source>
        <dbReference type="RuleBase" id="RU003357"/>
    </source>
</evidence>
<dbReference type="InterPro" id="IPR036942">
    <property type="entry name" value="Beta-barrel_TonB_sf"/>
</dbReference>
<accession>A0ABP7DVZ6</accession>
<evidence type="ECO:0000259" key="7">
    <source>
        <dbReference type="Pfam" id="PF00593"/>
    </source>
</evidence>
<comment type="similarity">
    <text evidence="4">Belongs to the TonB-dependent receptor family.</text>
</comment>
<name>A0ABP7DVZ6_9SPHN</name>
<dbReference type="InterPro" id="IPR012910">
    <property type="entry name" value="Plug_dom"/>
</dbReference>
<evidence type="ECO:0000313" key="10">
    <source>
        <dbReference type="Proteomes" id="UP001500523"/>
    </source>
</evidence>
<dbReference type="InterPro" id="IPR000531">
    <property type="entry name" value="Beta-barrel_TonB"/>
</dbReference>
<dbReference type="RefSeq" id="WP_344693130.1">
    <property type="nucleotide sequence ID" value="NZ_BAABBF010000004.1"/>
</dbReference>
<dbReference type="PANTHER" id="PTHR40980:SF3">
    <property type="entry name" value="TONB-DEPENDENT RECEPTOR-LIKE BETA-BARREL DOMAIN-CONTAINING PROTEIN"/>
    <property type="match status" value="1"/>
</dbReference>
<comment type="caution">
    <text evidence="9">The sequence shown here is derived from an EMBL/GenBank/DDBJ whole genome shotgun (WGS) entry which is preliminary data.</text>
</comment>
<keyword evidence="6" id="KW-1133">Transmembrane helix</keyword>
<evidence type="ECO:0000256" key="5">
    <source>
        <dbReference type="SAM" id="MobiDB-lite"/>
    </source>
</evidence>
<dbReference type="Gene3D" id="2.40.170.20">
    <property type="entry name" value="TonB-dependent receptor, beta-barrel domain"/>
    <property type="match status" value="1"/>
</dbReference>
<feature type="domain" description="TonB-dependent receptor-like beta-barrel" evidence="7">
    <location>
        <begin position="550"/>
        <end position="1079"/>
    </location>
</feature>
<evidence type="ECO:0000256" key="6">
    <source>
        <dbReference type="SAM" id="Phobius"/>
    </source>
</evidence>
<keyword evidence="3" id="KW-0998">Cell outer membrane</keyword>
<feature type="domain" description="TonB-dependent receptor plug" evidence="8">
    <location>
        <begin position="112"/>
        <end position="216"/>
    </location>
</feature>
<dbReference type="InterPro" id="IPR010104">
    <property type="entry name" value="TonB_rcpt_bac"/>
</dbReference>
<evidence type="ECO:0000256" key="2">
    <source>
        <dbReference type="ARBA" id="ARBA00023136"/>
    </source>
</evidence>